<dbReference type="EMBL" id="QFPW01000001">
    <property type="protein sequence ID" value="PZQ52124.1"/>
    <property type="molecule type" value="Genomic_DNA"/>
</dbReference>
<evidence type="ECO:0000313" key="3">
    <source>
        <dbReference type="Proteomes" id="UP000249185"/>
    </source>
</evidence>
<dbReference type="AlphaFoldDB" id="A0A2W5NG96"/>
<comment type="caution">
    <text evidence="2">The sequence shown here is derived from an EMBL/GenBank/DDBJ whole genome shotgun (WGS) entry which is preliminary data.</text>
</comment>
<dbReference type="InterPro" id="IPR007922">
    <property type="entry name" value="DciA-like"/>
</dbReference>
<reference evidence="2 3" key="1">
    <citation type="submission" date="2017-08" db="EMBL/GenBank/DDBJ databases">
        <title>Infants hospitalized years apart are colonized by the same room-sourced microbial strains.</title>
        <authorList>
            <person name="Brooks B."/>
            <person name="Olm M.R."/>
            <person name="Firek B.A."/>
            <person name="Baker R."/>
            <person name="Thomas B.C."/>
            <person name="Morowitz M.J."/>
            <person name="Banfield J.F."/>
        </authorList>
    </citation>
    <scope>NUCLEOTIDE SEQUENCE [LARGE SCALE GENOMIC DNA]</scope>
    <source>
        <strain evidence="2">S2_005_002_R2_34</strain>
    </source>
</reference>
<name>A0A2W5NG96_RHOSU</name>
<dbReference type="Proteomes" id="UP000249185">
    <property type="component" value="Unassembled WGS sequence"/>
</dbReference>
<accession>A0A2W5NG96</accession>
<sequence>MAGADDKGIRRGRGFTRAGGLIGQQMNRVSARRGYLEARLAALWPEIAGPEIAAVARPAKLTLARGPAGGALSLAVNGAHGPQVQMMVPRILERVNAALGGPEIRRITLTQSPRGFAEPARPFAPAPARNAAAGPAPEAMPEEISTIGDDDLRRALETLARNVLSRGSSFS</sequence>
<evidence type="ECO:0000256" key="1">
    <source>
        <dbReference type="SAM" id="MobiDB-lite"/>
    </source>
</evidence>
<proteinExistence type="predicted"/>
<dbReference type="PIRSF" id="PIRSF032064">
    <property type="entry name" value="UCP032064"/>
    <property type="match status" value="1"/>
</dbReference>
<feature type="region of interest" description="Disordered" evidence="1">
    <location>
        <begin position="120"/>
        <end position="143"/>
    </location>
</feature>
<protein>
    <submittedName>
        <fullName evidence="2">DUF721 domain-containing protein</fullName>
    </submittedName>
</protein>
<evidence type="ECO:0000313" key="2">
    <source>
        <dbReference type="EMBL" id="PZQ52124.1"/>
    </source>
</evidence>
<organism evidence="2 3">
    <name type="scientific">Rhodovulum sulfidophilum</name>
    <name type="common">Rhodobacter sulfidophilus</name>
    <dbReference type="NCBI Taxonomy" id="35806"/>
    <lineage>
        <taxon>Bacteria</taxon>
        <taxon>Pseudomonadati</taxon>
        <taxon>Pseudomonadota</taxon>
        <taxon>Alphaproteobacteria</taxon>
        <taxon>Rhodobacterales</taxon>
        <taxon>Paracoccaceae</taxon>
        <taxon>Rhodovulum</taxon>
    </lineage>
</organism>
<gene>
    <name evidence="2" type="ORF">DI556_00155</name>
</gene>
<dbReference type="Pfam" id="PF05258">
    <property type="entry name" value="DciA"/>
    <property type="match status" value="1"/>
</dbReference>
<dbReference type="InterPro" id="IPR010593">
    <property type="entry name" value="DUF1159"/>
</dbReference>